<proteinExistence type="predicted"/>
<gene>
    <name evidence="1" type="primary">ORF42675</name>
</gene>
<sequence>KATDSPEGERGTSYLMIRSRFVNVPENSFQELEITKNKGEGIKDYLYQRFIKAVHLRR</sequence>
<name>A0A0B6YZN8_9EUPU</name>
<dbReference type="AlphaFoldDB" id="A0A0B6YZN8"/>
<reference evidence="1" key="1">
    <citation type="submission" date="2014-12" db="EMBL/GenBank/DDBJ databases">
        <title>Insight into the proteome of Arion vulgaris.</title>
        <authorList>
            <person name="Aradska J."/>
            <person name="Bulat T."/>
            <person name="Smidak R."/>
            <person name="Sarate P."/>
            <person name="Gangsoo J."/>
            <person name="Sialana F."/>
            <person name="Bilban M."/>
            <person name="Lubec G."/>
        </authorList>
    </citation>
    <scope>NUCLEOTIDE SEQUENCE</scope>
    <source>
        <tissue evidence="1">Skin</tissue>
    </source>
</reference>
<accession>A0A0B6YZN8</accession>
<protein>
    <submittedName>
        <fullName evidence="1">Uncharacterized protein</fullName>
    </submittedName>
</protein>
<feature type="non-terminal residue" evidence="1">
    <location>
        <position position="1"/>
    </location>
</feature>
<dbReference type="EMBL" id="HACG01014722">
    <property type="protein sequence ID" value="CEK61587.1"/>
    <property type="molecule type" value="Transcribed_RNA"/>
</dbReference>
<organism evidence="1">
    <name type="scientific">Arion vulgaris</name>
    <dbReference type="NCBI Taxonomy" id="1028688"/>
    <lineage>
        <taxon>Eukaryota</taxon>
        <taxon>Metazoa</taxon>
        <taxon>Spiralia</taxon>
        <taxon>Lophotrochozoa</taxon>
        <taxon>Mollusca</taxon>
        <taxon>Gastropoda</taxon>
        <taxon>Heterobranchia</taxon>
        <taxon>Euthyneura</taxon>
        <taxon>Panpulmonata</taxon>
        <taxon>Eupulmonata</taxon>
        <taxon>Stylommatophora</taxon>
        <taxon>Helicina</taxon>
        <taxon>Arionoidea</taxon>
        <taxon>Arionidae</taxon>
        <taxon>Arion</taxon>
    </lineage>
</organism>
<evidence type="ECO:0000313" key="1">
    <source>
        <dbReference type="EMBL" id="CEK61587.1"/>
    </source>
</evidence>